<dbReference type="GO" id="GO:0005737">
    <property type="term" value="C:cytoplasm"/>
    <property type="evidence" value="ECO:0007669"/>
    <property type="project" value="UniProtKB-SubCell"/>
</dbReference>
<dbReference type="PANTHER" id="PTHR43445">
    <property type="entry name" value="UDP-N-ACETYLMURAMATE--L-ALANINE LIGASE-RELATED"/>
    <property type="match status" value="1"/>
</dbReference>
<evidence type="ECO:0000256" key="6">
    <source>
        <dbReference type="ARBA" id="ARBA00022618"/>
    </source>
</evidence>
<protein>
    <recommendedName>
        <fullName evidence="3 14">UDP-N-acetylmuramate--L-alanine ligase</fullName>
        <ecNumber evidence="3 14">6.3.2.8</ecNumber>
    </recommendedName>
    <alternativeName>
        <fullName evidence="14">UDP-N-acetylmuramoyl-L-alanine synthetase</fullName>
    </alternativeName>
</protein>
<dbReference type="InterPro" id="IPR050061">
    <property type="entry name" value="MurCDEF_pg_biosynth"/>
</dbReference>
<dbReference type="HAMAP" id="MF_00046">
    <property type="entry name" value="MurC"/>
    <property type="match status" value="1"/>
</dbReference>
<proteinExistence type="inferred from homology"/>
<accession>A0A1H7MWY7</accession>
<dbReference type="GO" id="GO:0008360">
    <property type="term" value="P:regulation of cell shape"/>
    <property type="evidence" value="ECO:0007669"/>
    <property type="project" value="UniProtKB-KW"/>
</dbReference>
<keyword evidence="6 14" id="KW-0132">Cell division</keyword>
<evidence type="ECO:0000259" key="16">
    <source>
        <dbReference type="Pfam" id="PF02875"/>
    </source>
</evidence>
<comment type="similarity">
    <text evidence="14">Belongs to the MurCDEF family.</text>
</comment>
<evidence type="ECO:0000259" key="15">
    <source>
        <dbReference type="Pfam" id="PF01225"/>
    </source>
</evidence>
<evidence type="ECO:0000256" key="2">
    <source>
        <dbReference type="ARBA" id="ARBA00004752"/>
    </source>
</evidence>
<dbReference type="GO" id="GO:0071555">
    <property type="term" value="P:cell wall organization"/>
    <property type="evidence" value="ECO:0007669"/>
    <property type="project" value="UniProtKB-KW"/>
</dbReference>
<keyword evidence="5 14" id="KW-0436">Ligase</keyword>
<dbReference type="Gene3D" id="3.40.50.720">
    <property type="entry name" value="NAD(P)-binding Rossmann-like Domain"/>
    <property type="match status" value="1"/>
</dbReference>
<dbReference type="Proteomes" id="UP000186015">
    <property type="component" value="Unassembled WGS sequence"/>
</dbReference>
<evidence type="ECO:0000256" key="12">
    <source>
        <dbReference type="ARBA" id="ARBA00023316"/>
    </source>
</evidence>
<evidence type="ECO:0000259" key="17">
    <source>
        <dbReference type="Pfam" id="PF08245"/>
    </source>
</evidence>
<sequence length="477" mass="52442">MSSVLTEEALSKIKRVHFIGIGGSGMYPLAQIFHTKGYEISGSDNNETETLEAVRKLGIKVFLGQRAENIQGAELIIYTAAIMADNPELIAAKASDAIVCERADILGVITGWYDNALCVCGTHGKTTTSSMLTQIFVDAGEDISCVIGGKLPSIGGSGRAGRSKDMVCEACEYQDHFLKLHPDCAIILNVDADHLEYFKTIENIIKSFHSFADMATKAVIYNGDDANTRKSLEGISGKELISFGWDKANDYSAEIISKKGLVTKFTVFYKGEVLGEAEINVPGDHNVLNALAAMAAARYSGLSFEAAAKGLASFHGAIRRFQLIDKVKGLTIVDDYAHHPKEIEVTLRAAKGLDFKRVWAVFQPFTYSRTEILMDDFARALEIADISVITDIMGSREKNEHGIYTEMLGTKTKNAVWFDTPHEVVDKQTAEQKEKNFDECIDYIIKNAEEGDILITFGCGDVYKLAKKLAKKLREND</sequence>
<dbReference type="GO" id="GO:0005524">
    <property type="term" value="F:ATP binding"/>
    <property type="evidence" value="ECO:0007669"/>
    <property type="project" value="UniProtKB-UniRule"/>
</dbReference>
<comment type="catalytic activity">
    <reaction evidence="13 14">
        <text>UDP-N-acetyl-alpha-D-muramate + L-alanine + ATP = UDP-N-acetyl-alpha-D-muramoyl-L-alanine + ADP + phosphate + H(+)</text>
        <dbReference type="Rhea" id="RHEA:23372"/>
        <dbReference type="ChEBI" id="CHEBI:15378"/>
        <dbReference type="ChEBI" id="CHEBI:30616"/>
        <dbReference type="ChEBI" id="CHEBI:43474"/>
        <dbReference type="ChEBI" id="CHEBI:57972"/>
        <dbReference type="ChEBI" id="CHEBI:70757"/>
        <dbReference type="ChEBI" id="CHEBI:83898"/>
        <dbReference type="ChEBI" id="CHEBI:456216"/>
        <dbReference type="EC" id="6.3.2.8"/>
    </reaction>
</comment>
<evidence type="ECO:0000256" key="3">
    <source>
        <dbReference type="ARBA" id="ARBA00012211"/>
    </source>
</evidence>
<dbReference type="Pfam" id="PF02875">
    <property type="entry name" value="Mur_ligase_C"/>
    <property type="match status" value="1"/>
</dbReference>
<evidence type="ECO:0000256" key="5">
    <source>
        <dbReference type="ARBA" id="ARBA00022598"/>
    </source>
</evidence>
<dbReference type="Gene3D" id="3.90.190.20">
    <property type="entry name" value="Mur ligase, C-terminal domain"/>
    <property type="match status" value="1"/>
</dbReference>
<evidence type="ECO:0000256" key="13">
    <source>
        <dbReference type="ARBA" id="ARBA00047833"/>
    </source>
</evidence>
<organism evidence="18 19">
    <name type="scientific">Ruminococcus albus</name>
    <dbReference type="NCBI Taxonomy" id="1264"/>
    <lineage>
        <taxon>Bacteria</taxon>
        <taxon>Bacillati</taxon>
        <taxon>Bacillota</taxon>
        <taxon>Clostridia</taxon>
        <taxon>Eubacteriales</taxon>
        <taxon>Oscillospiraceae</taxon>
        <taxon>Ruminococcus</taxon>
    </lineage>
</organism>
<dbReference type="Pfam" id="PF01225">
    <property type="entry name" value="Mur_ligase"/>
    <property type="match status" value="1"/>
</dbReference>
<comment type="subcellular location">
    <subcellularLocation>
        <location evidence="1 14">Cytoplasm</location>
    </subcellularLocation>
</comment>
<evidence type="ECO:0000313" key="19">
    <source>
        <dbReference type="Proteomes" id="UP000186015"/>
    </source>
</evidence>
<dbReference type="OrthoDB" id="9804126at2"/>
<dbReference type="InterPro" id="IPR005758">
    <property type="entry name" value="UDP-N-AcMur_Ala_ligase_MurC"/>
</dbReference>
<comment type="pathway">
    <text evidence="2 14">Cell wall biogenesis; peptidoglycan biosynthesis.</text>
</comment>
<keyword evidence="11 14" id="KW-0131">Cell cycle</keyword>
<dbReference type="RefSeq" id="WP_081350553.1">
    <property type="nucleotide sequence ID" value="NZ_FOAT01000013.1"/>
</dbReference>
<dbReference type="SUPFAM" id="SSF51984">
    <property type="entry name" value="MurCD N-terminal domain"/>
    <property type="match status" value="1"/>
</dbReference>
<feature type="domain" description="Mur ligase central" evidence="17">
    <location>
        <begin position="119"/>
        <end position="297"/>
    </location>
</feature>
<feature type="domain" description="Mur ligase N-terminal catalytic" evidence="15">
    <location>
        <begin position="16"/>
        <end position="109"/>
    </location>
</feature>
<dbReference type="SUPFAM" id="SSF53623">
    <property type="entry name" value="MurD-like peptide ligases, catalytic domain"/>
    <property type="match status" value="1"/>
</dbReference>
<evidence type="ECO:0000256" key="9">
    <source>
        <dbReference type="ARBA" id="ARBA00022960"/>
    </source>
</evidence>
<dbReference type="InterPro" id="IPR000713">
    <property type="entry name" value="Mur_ligase_N"/>
</dbReference>
<keyword evidence="4 14" id="KW-0963">Cytoplasm</keyword>
<feature type="binding site" evidence="14">
    <location>
        <begin position="121"/>
        <end position="127"/>
    </location>
    <ligand>
        <name>ATP</name>
        <dbReference type="ChEBI" id="CHEBI:30616"/>
    </ligand>
</feature>
<evidence type="ECO:0000313" key="18">
    <source>
        <dbReference type="EMBL" id="SEL15866.1"/>
    </source>
</evidence>
<dbReference type="InterPro" id="IPR036615">
    <property type="entry name" value="Mur_ligase_C_dom_sf"/>
</dbReference>
<evidence type="ECO:0000256" key="11">
    <source>
        <dbReference type="ARBA" id="ARBA00023306"/>
    </source>
</evidence>
<keyword evidence="7 14" id="KW-0547">Nucleotide-binding</keyword>
<dbReference type="UniPathway" id="UPA00219"/>
<dbReference type="NCBIfam" id="TIGR01082">
    <property type="entry name" value="murC"/>
    <property type="match status" value="1"/>
</dbReference>
<keyword evidence="8 14" id="KW-0067">ATP-binding</keyword>
<evidence type="ECO:0000256" key="10">
    <source>
        <dbReference type="ARBA" id="ARBA00022984"/>
    </source>
</evidence>
<dbReference type="AlphaFoldDB" id="A0A1H7MWY7"/>
<evidence type="ECO:0000256" key="14">
    <source>
        <dbReference type="HAMAP-Rule" id="MF_00046"/>
    </source>
</evidence>
<dbReference type="PANTHER" id="PTHR43445:SF3">
    <property type="entry name" value="UDP-N-ACETYLMURAMATE--L-ALANINE LIGASE"/>
    <property type="match status" value="1"/>
</dbReference>
<dbReference type="GO" id="GO:0051301">
    <property type="term" value="P:cell division"/>
    <property type="evidence" value="ECO:0007669"/>
    <property type="project" value="UniProtKB-KW"/>
</dbReference>
<evidence type="ECO:0000256" key="8">
    <source>
        <dbReference type="ARBA" id="ARBA00022840"/>
    </source>
</evidence>
<evidence type="ECO:0000256" key="1">
    <source>
        <dbReference type="ARBA" id="ARBA00004496"/>
    </source>
</evidence>
<dbReference type="EMBL" id="FOAT01000013">
    <property type="protein sequence ID" value="SEL15866.1"/>
    <property type="molecule type" value="Genomic_DNA"/>
</dbReference>
<dbReference type="InterPro" id="IPR004101">
    <property type="entry name" value="Mur_ligase_C"/>
</dbReference>
<keyword evidence="9 14" id="KW-0133">Cell shape</keyword>
<dbReference type="SUPFAM" id="SSF53244">
    <property type="entry name" value="MurD-like peptide ligases, peptide-binding domain"/>
    <property type="match status" value="1"/>
</dbReference>
<keyword evidence="12 14" id="KW-0961">Cell wall biogenesis/degradation</keyword>
<dbReference type="GO" id="GO:0008763">
    <property type="term" value="F:UDP-N-acetylmuramate-L-alanine ligase activity"/>
    <property type="evidence" value="ECO:0007669"/>
    <property type="project" value="UniProtKB-UniRule"/>
</dbReference>
<dbReference type="EC" id="6.3.2.8" evidence="3 14"/>
<dbReference type="GO" id="GO:0009252">
    <property type="term" value="P:peptidoglycan biosynthetic process"/>
    <property type="evidence" value="ECO:0007669"/>
    <property type="project" value="UniProtKB-UniRule"/>
</dbReference>
<dbReference type="InterPro" id="IPR013221">
    <property type="entry name" value="Mur_ligase_cen"/>
</dbReference>
<feature type="domain" description="Mur ligase C-terminal" evidence="16">
    <location>
        <begin position="319"/>
        <end position="460"/>
    </location>
</feature>
<gene>
    <name evidence="14" type="primary">murC</name>
    <name evidence="18" type="ORF">SAMN05216469_11319</name>
</gene>
<name>A0A1H7MWY7_RUMAL</name>
<dbReference type="Gene3D" id="3.40.1190.10">
    <property type="entry name" value="Mur-like, catalytic domain"/>
    <property type="match status" value="1"/>
</dbReference>
<comment type="function">
    <text evidence="14">Cell wall formation.</text>
</comment>
<keyword evidence="10 14" id="KW-0573">Peptidoglycan synthesis</keyword>
<evidence type="ECO:0000256" key="7">
    <source>
        <dbReference type="ARBA" id="ARBA00022741"/>
    </source>
</evidence>
<evidence type="ECO:0000256" key="4">
    <source>
        <dbReference type="ARBA" id="ARBA00022490"/>
    </source>
</evidence>
<reference evidence="18 19" key="1">
    <citation type="submission" date="2016-10" db="EMBL/GenBank/DDBJ databases">
        <authorList>
            <person name="de Groot N.N."/>
        </authorList>
    </citation>
    <scope>NUCLEOTIDE SEQUENCE [LARGE SCALE GENOMIC DNA]</scope>
    <source>
        <strain evidence="18 19">KH2T6</strain>
    </source>
</reference>
<dbReference type="Pfam" id="PF08245">
    <property type="entry name" value="Mur_ligase_M"/>
    <property type="match status" value="1"/>
</dbReference>
<dbReference type="InterPro" id="IPR036565">
    <property type="entry name" value="Mur-like_cat_sf"/>
</dbReference>